<protein>
    <submittedName>
        <fullName evidence="1">Uncharacterized protein</fullName>
    </submittedName>
</protein>
<gene>
    <name evidence="1" type="ORF">BCV71DRAFT_154669</name>
</gene>
<dbReference type="Proteomes" id="UP000242381">
    <property type="component" value="Unassembled WGS sequence"/>
</dbReference>
<organism evidence="1 2">
    <name type="scientific">Rhizopus microsporus</name>
    <dbReference type="NCBI Taxonomy" id="58291"/>
    <lineage>
        <taxon>Eukaryota</taxon>
        <taxon>Fungi</taxon>
        <taxon>Fungi incertae sedis</taxon>
        <taxon>Mucoromycota</taxon>
        <taxon>Mucoromycotina</taxon>
        <taxon>Mucoromycetes</taxon>
        <taxon>Mucorales</taxon>
        <taxon>Mucorineae</taxon>
        <taxon>Rhizopodaceae</taxon>
        <taxon>Rhizopus</taxon>
    </lineage>
</organism>
<proteinExistence type="predicted"/>
<evidence type="ECO:0000313" key="2">
    <source>
        <dbReference type="Proteomes" id="UP000242381"/>
    </source>
</evidence>
<dbReference type="AlphaFoldDB" id="A0A1X0RVN9"/>
<feature type="non-terminal residue" evidence="1">
    <location>
        <position position="97"/>
    </location>
</feature>
<evidence type="ECO:0000313" key="1">
    <source>
        <dbReference type="EMBL" id="ORE16044.1"/>
    </source>
</evidence>
<dbReference type="VEuPathDB" id="FungiDB:BCV72DRAFT_326779"/>
<accession>A0A1X0RVN9</accession>
<feature type="non-terminal residue" evidence="1">
    <location>
        <position position="1"/>
    </location>
</feature>
<dbReference type="EMBL" id="KV921399">
    <property type="protein sequence ID" value="ORE16044.1"/>
    <property type="molecule type" value="Genomic_DNA"/>
</dbReference>
<name>A0A1X0RVN9_RHIZD</name>
<reference evidence="1 2" key="1">
    <citation type="journal article" date="2016" name="Proc. Natl. Acad. Sci. U.S.A.">
        <title>Lipid metabolic changes in an early divergent fungus govern the establishment of a mutualistic symbiosis with endobacteria.</title>
        <authorList>
            <person name="Lastovetsky O.A."/>
            <person name="Gaspar M.L."/>
            <person name="Mondo S.J."/>
            <person name="LaButti K.M."/>
            <person name="Sandor L."/>
            <person name="Grigoriev I.V."/>
            <person name="Henry S.A."/>
            <person name="Pawlowska T.E."/>
        </authorList>
    </citation>
    <scope>NUCLEOTIDE SEQUENCE [LARGE SCALE GENOMIC DNA]</scope>
    <source>
        <strain evidence="1 2">ATCC 11559</strain>
    </source>
</reference>
<sequence length="97" mass="11328">LLEDIIKLSERYRQYITNLKQEGYRILGYCRKSKTTECNASVVKSLQSMVVGLRKRFLVENVYVTVSCKPKTFIYRRDLKKSNIMDELLDVTDDAQG</sequence>